<protein>
    <submittedName>
        <fullName evidence="2">DUF3267 domain-containing protein</fullName>
    </submittedName>
</protein>
<evidence type="ECO:0000256" key="1">
    <source>
        <dbReference type="SAM" id="Phobius"/>
    </source>
</evidence>
<feature type="transmembrane region" description="Helical" evidence="1">
    <location>
        <begin position="88"/>
        <end position="110"/>
    </location>
</feature>
<evidence type="ECO:0000313" key="3">
    <source>
        <dbReference type="Proteomes" id="UP001485459"/>
    </source>
</evidence>
<keyword evidence="1" id="KW-1133">Transmembrane helix</keyword>
<keyword evidence="1" id="KW-0812">Transmembrane</keyword>
<keyword evidence="1" id="KW-0472">Membrane</keyword>
<dbReference type="Pfam" id="PF11667">
    <property type="entry name" value="DUF3267"/>
    <property type="match status" value="1"/>
</dbReference>
<feature type="transmembrane region" description="Helical" evidence="1">
    <location>
        <begin position="116"/>
        <end position="135"/>
    </location>
</feature>
<reference evidence="3" key="1">
    <citation type="submission" date="2024-03" db="EMBL/GenBank/DDBJ databases">
        <title>Chitinophaga horti sp. nov., isolated from garden soil.</title>
        <authorList>
            <person name="Lee D.S."/>
            <person name="Han D.M."/>
            <person name="Baek J.H."/>
            <person name="Choi D.G."/>
            <person name="Jeon J.H."/>
            <person name="Jeon C.O."/>
        </authorList>
    </citation>
    <scope>NUCLEOTIDE SEQUENCE [LARGE SCALE GENOMIC DNA]</scope>
    <source>
        <strain evidence="3">GPA1</strain>
    </source>
</reference>
<dbReference type="InterPro" id="IPR021683">
    <property type="entry name" value="DUF3267"/>
</dbReference>
<feature type="transmembrane region" description="Helical" evidence="1">
    <location>
        <begin position="29"/>
        <end position="46"/>
    </location>
</feature>
<gene>
    <name evidence="2" type="ORF">WJU16_16420</name>
</gene>
<evidence type="ECO:0000313" key="2">
    <source>
        <dbReference type="EMBL" id="WZN39587.1"/>
    </source>
</evidence>
<keyword evidence="3" id="KW-1185">Reference proteome</keyword>
<dbReference type="RefSeq" id="WP_341834565.1">
    <property type="nucleotide sequence ID" value="NZ_CP149822.1"/>
</dbReference>
<sequence length="165" mass="18365">MAASLLGGLWIAAGYIFARASGSLSRGEILGWLFLGVAAVILLIPFHELIHGLLFRYFGAKDVRYGVVWRKLMFYAVAHDFAVNYRQLLVIALGPYVVLSLGMVLAAVWLQGGWTVFFAGMYGFHTLCCVGDFGLCGYMHQFRQRGPVTFDDADARISYFYVTSQ</sequence>
<dbReference type="Proteomes" id="UP001485459">
    <property type="component" value="Chromosome"/>
</dbReference>
<accession>A0ABZ2YIR6</accession>
<dbReference type="EMBL" id="CP149822">
    <property type="protein sequence ID" value="WZN39587.1"/>
    <property type="molecule type" value="Genomic_DNA"/>
</dbReference>
<name>A0ABZ2YIR6_9BACT</name>
<organism evidence="2 3">
    <name type="scientific">Chitinophaga pollutisoli</name>
    <dbReference type="NCBI Taxonomy" id="3133966"/>
    <lineage>
        <taxon>Bacteria</taxon>
        <taxon>Pseudomonadati</taxon>
        <taxon>Bacteroidota</taxon>
        <taxon>Chitinophagia</taxon>
        <taxon>Chitinophagales</taxon>
        <taxon>Chitinophagaceae</taxon>
        <taxon>Chitinophaga</taxon>
    </lineage>
</organism>
<proteinExistence type="predicted"/>